<dbReference type="InterPro" id="IPR050723">
    <property type="entry name" value="CFA/CMAS"/>
</dbReference>
<feature type="binding site" evidence="7">
    <location>
        <begin position="123"/>
        <end position="124"/>
    </location>
    <ligand>
        <name>S-adenosyl-L-methionine</name>
        <dbReference type="ChEBI" id="CHEBI:59789"/>
    </ligand>
</feature>
<keyword evidence="5" id="KW-0443">Lipid metabolism</keyword>
<dbReference type="Proteomes" id="UP000510682">
    <property type="component" value="Chromosome"/>
</dbReference>
<dbReference type="PANTHER" id="PTHR43667">
    <property type="entry name" value="CYCLOPROPANE-FATTY-ACYL-PHOSPHOLIPID SYNTHASE"/>
    <property type="match status" value="1"/>
</dbReference>
<dbReference type="FunFam" id="3.40.50.150:FF:000115">
    <property type="entry name" value="Cyclopropane mycolic acid synthase 1"/>
    <property type="match status" value="1"/>
</dbReference>
<dbReference type="GO" id="GO:0032259">
    <property type="term" value="P:methylation"/>
    <property type="evidence" value="ECO:0007669"/>
    <property type="project" value="UniProtKB-KW"/>
</dbReference>
<feature type="active site" evidence="6">
    <location>
        <position position="269"/>
    </location>
</feature>
<dbReference type="RefSeq" id="WP_180916896.1">
    <property type="nucleotide sequence ID" value="NZ_CP059165.1"/>
</dbReference>
<gene>
    <name evidence="8" type="ORF">H0P51_04885</name>
</gene>
<evidence type="ECO:0000313" key="9">
    <source>
        <dbReference type="Proteomes" id="UP000510682"/>
    </source>
</evidence>
<protein>
    <submittedName>
        <fullName evidence="8">Class I SAM-dependent methyltransferase</fullName>
    </submittedName>
</protein>
<evidence type="ECO:0000256" key="4">
    <source>
        <dbReference type="ARBA" id="ARBA00022691"/>
    </source>
</evidence>
<dbReference type="NCBIfam" id="NF040660">
    <property type="entry name" value="mycolic_MTase"/>
    <property type="match status" value="1"/>
</dbReference>
<dbReference type="InterPro" id="IPR047672">
    <property type="entry name" value="CMAS_actinobact"/>
</dbReference>
<evidence type="ECO:0000256" key="5">
    <source>
        <dbReference type="ARBA" id="ARBA00023098"/>
    </source>
</evidence>
<evidence type="ECO:0000256" key="1">
    <source>
        <dbReference type="ARBA" id="ARBA00010815"/>
    </source>
</evidence>
<dbReference type="SUPFAM" id="SSF53335">
    <property type="entry name" value="S-adenosyl-L-methionine-dependent methyltransferases"/>
    <property type="match status" value="1"/>
</dbReference>
<dbReference type="Pfam" id="PF02353">
    <property type="entry name" value="CMAS"/>
    <property type="match status" value="1"/>
</dbReference>
<keyword evidence="4" id="KW-0949">S-adenosyl-L-methionine</keyword>
<evidence type="ECO:0000313" key="8">
    <source>
        <dbReference type="EMBL" id="QLL08298.1"/>
    </source>
</evidence>
<name>A0A7D6I6R2_9MYCO</name>
<keyword evidence="9" id="KW-1185">Reference proteome</keyword>
<keyword evidence="2 8" id="KW-0489">Methyltransferase</keyword>
<proteinExistence type="inferred from homology"/>
<sequence length="287" mass="32993">MAQKLRPHFDDVQAHYDLSDDFFRLFLDPTQTYSCAYFERDDMTLEEAQIAKIDLALGKLGLQPGMTLLDVGCGWGATMRRAIEKYDVNVVGLTLSKNQATHVQKSFDELDSPRTKRVLLEGWEQFDEPVDRIVSIGAFEHFGFDRYDDFFALAARVLPDDGVMLLHTITALIPDQMIERGMPLTFEMARFIKFIVTEIFPGGRLPSIEKVEEHSSKAGFKLTRRQSLQPHYARTLDLWAEALEAHRDEAIKVQSEEVYERYMKYLTGCADAFRVGYIDVNQFTLEK</sequence>
<dbReference type="EMBL" id="CP059165">
    <property type="protein sequence ID" value="QLL08298.1"/>
    <property type="molecule type" value="Genomic_DNA"/>
</dbReference>
<dbReference type="GO" id="GO:0008610">
    <property type="term" value="P:lipid biosynthetic process"/>
    <property type="evidence" value="ECO:0007669"/>
    <property type="project" value="InterPro"/>
</dbReference>
<evidence type="ECO:0000256" key="3">
    <source>
        <dbReference type="ARBA" id="ARBA00022679"/>
    </source>
</evidence>
<reference evidence="8 9" key="2">
    <citation type="submission" date="2020-07" db="EMBL/GenBank/DDBJ databases">
        <authorList>
            <person name="Yu X."/>
        </authorList>
    </citation>
    <scope>NUCLEOTIDE SEQUENCE [LARGE SCALE GENOMIC DNA]</scope>
    <source>
        <strain evidence="9">24</strain>
    </source>
</reference>
<evidence type="ECO:0000256" key="6">
    <source>
        <dbReference type="PIRSR" id="PIRSR003085-1"/>
    </source>
</evidence>
<dbReference type="Gene3D" id="3.40.50.150">
    <property type="entry name" value="Vaccinia Virus protein VP39"/>
    <property type="match status" value="1"/>
</dbReference>
<organism evidence="8 9">
    <name type="scientific">Mycobacterium vicinigordonae</name>
    <dbReference type="NCBI Taxonomy" id="1719132"/>
    <lineage>
        <taxon>Bacteria</taxon>
        <taxon>Bacillati</taxon>
        <taxon>Actinomycetota</taxon>
        <taxon>Actinomycetes</taxon>
        <taxon>Mycobacteriales</taxon>
        <taxon>Mycobacteriaceae</taxon>
        <taxon>Mycobacterium</taxon>
    </lineage>
</organism>
<reference evidence="9" key="3">
    <citation type="submission" date="2023-07" db="EMBL/GenBank/DDBJ databases">
        <title>Description of Mycobacterium gordonae subsp. intergordonae subsp.nov. and Mycobacterium gordonae subsp. gordonae subsp. nov.</title>
        <authorList>
            <person name="Huang H."/>
        </authorList>
    </citation>
    <scope>NUCLEOTIDE SEQUENCE [LARGE SCALE GENOMIC DNA]</scope>
    <source>
        <strain evidence="9">24</strain>
    </source>
</reference>
<feature type="binding site" evidence="7">
    <location>
        <begin position="68"/>
        <end position="76"/>
    </location>
    <ligand>
        <name>S-adenosyl-L-methionine</name>
        <dbReference type="ChEBI" id="CHEBI:59789"/>
    </ligand>
</feature>
<dbReference type="AlphaFoldDB" id="A0A7D6I6R2"/>
<dbReference type="InterPro" id="IPR029063">
    <property type="entry name" value="SAM-dependent_MTases_sf"/>
</dbReference>
<dbReference type="PIRSF" id="PIRSF003085">
    <property type="entry name" value="CMAS"/>
    <property type="match status" value="1"/>
</dbReference>
<dbReference type="KEGG" id="mgor:H0P51_04885"/>
<keyword evidence="3 8" id="KW-0808">Transferase</keyword>
<feature type="binding site" evidence="7">
    <location>
        <begin position="33"/>
        <end position="34"/>
    </location>
    <ligand>
        <name>S-adenosyl-L-methionine</name>
        <dbReference type="ChEBI" id="CHEBI:59789"/>
    </ligand>
</feature>
<dbReference type="InterPro" id="IPR003333">
    <property type="entry name" value="CMAS"/>
</dbReference>
<dbReference type="CDD" id="cd02440">
    <property type="entry name" value="AdoMet_MTases"/>
    <property type="match status" value="1"/>
</dbReference>
<dbReference type="PANTHER" id="PTHR43667:SF1">
    <property type="entry name" value="CYCLOPROPANE-FATTY-ACYL-PHOSPHOLIPID SYNTHASE"/>
    <property type="match status" value="1"/>
</dbReference>
<reference evidence="9" key="1">
    <citation type="submission" date="2020-07" db="EMBL/GenBank/DDBJ databases">
        <title>Description of Mycobacterium gordonae subsp. intergordonae subsp.nov. and Mycobacterium gordonae subsp. gordonae subsp. nov.</title>
        <authorList>
            <person name="Yu X."/>
        </authorList>
    </citation>
    <scope>NUCLEOTIDE SEQUENCE [LARGE SCALE GENOMIC DNA]</scope>
    <source>
        <strain evidence="9">24</strain>
    </source>
</reference>
<comment type="similarity">
    <text evidence="1">Belongs to the CFA/CMAS family.</text>
</comment>
<dbReference type="GO" id="GO:0008168">
    <property type="term" value="F:methyltransferase activity"/>
    <property type="evidence" value="ECO:0007669"/>
    <property type="project" value="UniProtKB-KW"/>
</dbReference>
<feature type="binding site" evidence="7">
    <location>
        <begin position="94"/>
        <end position="99"/>
    </location>
    <ligand>
        <name>S-adenosyl-L-methionine</name>
        <dbReference type="ChEBI" id="CHEBI:59789"/>
    </ligand>
</feature>
<evidence type="ECO:0000256" key="7">
    <source>
        <dbReference type="PIRSR" id="PIRSR003085-2"/>
    </source>
</evidence>
<accession>A0A7D6I6R2</accession>
<evidence type="ECO:0000256" key="2">
    <source>
        <dbReference type="ARBA" id="ARBA00022603"/>
    </source>
</evidence>